<keyword evidence="4" id="KW-1185">Reference proteome</keyword>
<dbReference type="SUPFAM" id="SSF53474">
    <property type="entry name" value="alpha/beta-Hydrolases"/>
    <property type="match status" value="1"/>
</dbReference>
<name>A0A940WZY8_9GAMM</name>
<protein>
    <submittedName>
        <fullName evidence="3">Alpha/beta hydrolase</fullName>
    </submittedName>
</protein>
<dbReference type="PANTHER" id="PTHR43433">
    <property type="entry name" value="HYDROLASE, ALPHA/BETA FOLD FAMILY PROTEIN"/>
    <property type="match status" value="1"/>
</dbReference>
<dbReference type="InterPro" id="IPR000073">
    <property type="entry name" value="AB_hydrolase_1"/>
</dbReference>
<dbReference type="RefSeq" id="WP_210535490.1">
    <property type="nucleotide sequence ID" value="NZ_JAGKTC010000001.1"/>
</dbReference>
<keyword evidence="3" id="KW-0378">Hydrolase</keyword>
<dbReference type="Proteomes" id="UP000673447">
    <property type="component" value="Unassembled WGS sequence"/>
</dbReference>
<dbReference type="InterPro" id="IPR050471">
    <property type="entry name" value="AB_hydrolase"/>
</dbReference>
<reference evidence="3" key="1">
    <citation type="journal article" date="2016" name="Int. J. Syst. Evol. Microbiol.">
        <title>Pseudoxanthomonas helianthi sp. nov., isolated from roots of Jerusalem artichoke (Helianthus tuberosus).</title>
        <authorList>
            <person name="Kittiwongwattana C."/>
            <person name="Thawai C."/>
        </authorList>
    </citation>
    <scope>NUCLEOTIDE SEQUENCE</scope>
    <source>
        <strain evidence="3">110414</strain>
    </source>
</reference>
<dbReference type="PANTHER" id="PTHR43433:SF3">
    <property type="entry name" value="NON-HEME CHLOROPEROXIDASE"/>
    <property type="match status" value="1"/>
</dbReference>
<organism evidence="3 4">
    <name type="scientific">Pseudoxanthomonas helianthi</name>
    <dbReference type="NCBI Taxonomy" id="1453541"/>
    <lineage>
        <taxon>Bacteria</taxon>
        <taxon>Pseudomonadati</taxon>
        <taxon>Pseudomonadota</taxon>
        <taxon>Gammaproteobacteria</taxon>
        <taxon>Lysobacterales</taxon>
        <taxon>Lysobacteraceae</taxon>
        <taxon>Pseudoxanthomonas</taxon>
    </lineage>
</organism>
<dbReference type="InterPro" id="IPR029058">
    <property type="entry name" value="AB_hydrolase_fold"/>
</dbReference>
<evidence type="ECO:0000313" key="3">
    <source>
        <dbReference type="EMBL" id="MBP3983660.1"/>
    </source>
</evidence>
<proteinExistence type="inferred from homology"/>
<comment type="similarity">
    <text evidence="1">Belongs to the AB hydrolase superfamily. Bacterial non-heme haloperoxidase / perhydrolase family.</text>
</comment>
<sequence>MSTVTTKDGVEIYFKDWGPKTAQPIVFHHGWPLTGDDWDTQMLYFLDKGFRVIVHDRRGHGRSSQVGEGHDMDHYAADVAAVVEHLDLRDAVHIGHSTGGGEVARYVAKHGQPQGRVAKAVLVSAVPPLMLKTATNPGGLPIEVFDGIRSAVAANRAQFFLDFPSGPFYGFNRPGAKVSQGVINNWWRQGMTGGAKALYDGIKAFSETDQTEDLKSIDVPTLVMHGDDDQVVPIDNSAKLAVKLLKNGTLKVYPGYSHGMLTINADVINPDLLAFIQS</sequence>
<dbReference type="Gene3D" id="3.40.50.1820">
    <property type="entry name" value="alpha/beta hydrolase"/>
    <property type="match status" value="1"/>
</dbReference>
<dbReference type="AlphaFoldDB" id="A0A940WZY8"/>
<dbReference type="PRINTS" id="PR00111">
    <property type="entry name" value="ABHYDROLASE"/>
</dbReference>
<gene>
    <name evidence="3" type="ORF">J5837_04400</name>
</gene>
<reference evidence="3" key="2">
    <citation type="submission" date="2021-03" db="EMBL/GenBank/DDBJ databases">
        <authorList>
            <person name="Cao W."/>
        </authorList>
    </citation>
    <scope>NUCLEOTIDE SEQUENCE</scope>
    <source>
        <strain evidence="3">110414</strain>
    </source>
</reference>
<dbReference type="Pfam" id="PF00561">
    <property type="entry name" value="Abhydrolase_1"/>
    <property type="match status" value="1"/>
</dbReference>
<evidence type="ECO:0000256" key="1">
    <source>
        <dbReference type="ARBA" id="ARBA00038128"/>
    </source>
</evidence>
<comment type="caution">
    <text evidence="3">The sequence shown here is derived from an EMBL/GenBank/DDBJ whole genome shotgun (WGS) entry which is preliminary data.</text>
</comment>
<dbReference type="FunFam" id="3.40.50.1820:FF:000205">
    <property type="entry name" value="Non-haem bromoperoxidase BPO-A2"/>
    <property type="match status" value="1"/>
</dbReference>
<accession>A0A940WZY8</accession>
<evidence type="ECO:0000313" key="4">
    <source>
        <dbReference type="Proteomes" id="UP000673447"/>
    </source>
</evidence>
<feature type="domain" description="AB hydrolase-1" evidence="2">
    <location>
        <begin position="24"/>
        <end position="259"/>
    </location>
</feature>
<evidence type="ECO:0000259" key="2">
    <source>
        <dbReference type="Pfam" id="PF00561"/>
    </source>
</evidence>
<dbReference type="GO" id="GO:0016787">
    <property type="term" value="F:hydrolase activity"/>
    <property type="evidence" value="ECO:0007669"/>
    <property type="project" value="UniProtKB-KW"/>
</dbReference>
<dbReference type="EMBL" id="JAGKTC010000001">
    <property type="protein sequence ID" value="MBP3983660.1"/>
    <property type="molecule type" value="Genomic_DNA"/>
</dbReference>